<dbReference type="InterPro" id="IPR054363">
    <property type="entry name" value="GH95_cat"/>
</dbReference>
<gene>
    <name evidence="5" type="ORF">SAMN04488514_1011018</name>
</gene>
<dbReference type="PIRSF" id="PIRSF007663">
    <property type="entry name" value="UCP007663"/>
    <property type="match status" value="1"/>
</dbReference>
<evidence type="ECO:0000256" key="1">
    <source>
        <dbReference type="SAM" id="SignalP"/>
    </source>
</evidence>
<dbReference type="GO" id="GO:0005975">
    <property type="term" value="P:carbohydrate metabolic process"/>
    <property type="evidence" value="ECO:0007669"/>
    <property type="project" value="InterPro"/>
</dbReference>
<dbReference type="Gene3D" id="2.60.40.1180">
    <property type="entry name" value="Golgi alpha-mannosidase II"/>
    <property type="match status" value="1"/>
</dbReference>
<proteinExistence type="predicted"/>
<dbReference type="AlphaFoldDB" id="A0A1G9KJP8"/>
<dbReference type="Pfam" id="PF22124">
    <property type="entry name" value="Glyco_hydro_95_cat"/>
    <property type="match status" value="1"/>
</dbReference>
<dbReference type="GO" id="GO:0004560">
    <property type="term" value="F:alpha-L-fucosidase activity"/>
    <property type="evidence" value="ECO:0007669"/>
    <property type="project" value="InterPro"/>
</dbReference>
<evidence type="ECO:0000313" key="6">
    <source>
        <dbReference type="Proteomes" id="UP000199440"/>
    </source>
</evidence>
<name>A0A1G9KJP8_9FLAO</name>
<reference evidence="5 6" key="1">
    <citation type="submission" date="2016-10" db="EMBL/GenBank/DDBJ databases">
        <authorList>
            <person name="de Groot N.N."/>
        </authorList>
    </citation>
    <scope>NUCLEOTIDE SEQUENCE [LARGE SCALE GENOMIC DNA]</scope>
    <source>
        <strain evidence="5 6">DSM 19886</strain>
    </source>
</reference>
<feature type="signal peptide" evidence="1">
    <location>
        <begin position="1"/>
        <end position="20"/>
    </location>
</feature>
<dbReference type="STRING" id="192904.SAMN04488514_1011018"/>
<dbReference type="InterPro" id="IPR012341">
    <property type="entry name" value="6hp_glycosidase-like_sf"/>
</dbReference>
<dbReference type="RefSeq" id="WP_089886010.1">
    <property type="nucleotide sequence ID" value="NZ_FNGV01000001.1"/>
</dbReference>
<dbReference type="PANTHER" id="PTHR31084">
    <property type="entry name" value="ALPHA-L-FUCOSIDASE 2"/>
    <property type="match status" value="1"/>
</dbReference>
<evidence type="ECO:0000259" key="4">
    <source>
        <dbReference type="Pfam" id="PF22124"/>
    </source>
</evidence>
<accession>A0A1G9KJP8</accession>
<dbReference type="InterPro" id="IPR013780">
    <property type="entry name" value="Glyco_hydro_b"/>
</dbReference>
<sequence length="816" mass="92061">MKIKKIFLLTLVLSANMALTQVKNTPEATQTTFDPATVLWYDQPASIWEEALPVGNGRIGAMVYGKSGEEKIHFNEETYWTGGPYSTVVKGGYKKLPEIQQYIFNGEPIKAHKLFGRALMGYPVEQQKYQSLANLHLFFGQDSVDQYRRSLDLKTGIVTVEYKYKGVNYTKEIFASAVDQTIAIRITADKPGSITFDAELRGVRNSAHSNYATDYFRMDGLGEDQLKITGKSADYMGVTGKLKYEARIKAIPEGGTMSIDDTMLSIKNADSATLYFVAATNFVNYKDVTADENGRVENMLKKLQENSFADIKKKALVDYKKYFDRVTLTLPTTENSFLPTDERMAEIQSSPDPQLSTLCYNFGRYLLISSSRPGTQPANLQGIWNNDMNPAWDSKYTTNINTEMNYWAVESANLPELSEPLTTMVKELTDQGTEIAREHYGAKGWVFHQNTDLWRVAAPMDGPTWGTFTVGGAWLTTHLWEHYLFTQDKEYLKEVYPIMKGSVEFFMDFLVEYPGKDWLVTNPSNSPENPPEGKGYKYFYDEITGMYYFTTIVAGSTIDMQILKDLFSYFDSASEILDIDPDLRKQVAMARKRLVPSQIGKDGTLQEWTEDYGQMEKNHRHASHLYGLYPGNVISVTRTPELIEPVKKTLELRGDGASGWSRAWKTCLWARLRDGDRANSIFKGYLKEQSYPSLFAICAKQFQVDGSLGMSAGITEMLIQSHEGYLDLLPALPSEWSDGQFTGVCARGGFELDFSWKDKNLTSVAILSKAGTPCSLKTTNKIKVFSDGKPIKTKKRTGQVVEFNTEKDKTYIIEGI</sequence>
<dbReference type="EMBL" id="FNGV01000001">
    <property type="protein sequence ID" value="SDL49862.1"/>
    <property type="molecule type" value="Genomic_DNA"/>
</dbReference>
<evidence type="ECO:0000313" key="5">
    <source>
        <dbReference type="EMBL" id="SDL49862.1"/>
    </source>
</evidence>
<dbReference type="OrthoDB" id="9802600at2"/>
<organism evidence="5 6">
    <name type="scientific">Kriegella aquimaris</name>
    <dbReference type="NCBI Taxonomy" id="192904"/>
    <lineage>
        <taxon>Bacteria</taxon>
        <taxon>Pseudomonadati</taxon>
        <taxon>Bacteroidota</taxon>
        <taxon>Flavobacteriia</taxon>
        <taxon>Flavobacteriales</taxon>
        <taxon>Flavobacteriaceae</taxon>
        <taxon>Kriegella</taxon>
    </lineage>
</organism>
<dbReference type="SUPFAM" id="SSF48208">
    <property type="entry name" value="Six-hairpin glycosidases"/>
    <property type="match status" value="1"/>
</dbReference>
<dbReference type="Pfam" id="PF21307">
    <property type="entry name" value="Glyco_hydro_95_C"/>
    <property type="match status" value="1"/>
</dbReference>
<feature type="chain" id="PRO_5011787453" evidence="1">
    <location>
        <begin position="21"/>
        <end position="816"/>
    </location>
</feature>
<feature type="domain" description="Alpha fucosidase A-like C-terminal" evidence="3">
    <location>
        <begin position="720"/>
        <end position="813"/>
    </location>
</feature>
<dbReference type="Gene3D" id="1.50.10.10">
    <property type="match status" value="1"/>
</dbReference>
<evidence type="ECO:0000259" key="2">
    <source>
        <dbReference type="Pfam" id="PF14498"/>
    </source>
</evidence>
<dbReference type="InterPro" id="IPR049053">
    <property type="entry name" value="AFCA-like_C"/>
</dbReference>
<dbReference type="PANTHER" id="PTHR31084:SF0">
    <property type="entry name" value="ALPHA-L-FUCOSIDASE 2"/>
    <property type="match status" value="1"/>
</dbReference>
<dbReference type="Pfam" id="PF14498">
    <property type="entry name" value="Glyco_hyd_65N_2"/>
    <property type="match status" value="1"/>
</dbReference>
<protein>
    <submittedName>
        <fullName evidence="5">Alpha-L-fucosidase 2</fullName>
    </submittedName>
</protein>
<keyword evidence="6" id="KW-1185">Reference proteome</keyword>
<dbReference type="InterPro" id="IPR008928">
    <property type="entry name" value="6-hairpin_glycosidase_sf"/>
</dbReference>
<feature type="domain" description="Glycosyl hydrolase family 95 catalytic" evidence="4">
    <location>
        <begin position="308"/>
        <end position="718"/>
    </location>
</feature>
<dbReference type="Gene3D" id="2.70.98.50">
    <property type="entry name" value="putative glycoside hydrolase family protein from bacillus halodurans"/>
    <property type="match status" value="1"/>
</dbReference>
<dbReference type="Proteomes" id="UP000199440">
    <property type="component" value="Unassembled WGS sequence"/>
</dbReference>
<keyword evidence="1" id="KW-0732">Signal</keyword>
<dbReference type="InterPro" id="IPR027414">
    <property type="entry name" value="GH95_N_dom"/>
</dbReference>
<feature type="domain" description="Glycosyl hydrolase family 95 N-terminal" evidence="2">
    <location>
        <begin position="39"/>
        <end position="284"/>
    </location>
</feature>
<dbReference type="InterPro" id="IPR016518">
    <property type="entry name" value="Alpha-L-fucosidase"/>
</dbReference>
<evidence type="ECO:0000259" key="3">
    <source>
        <dbReference type="Pfam" id="PF21307"/>
    </source>
</evidence>